<organism evidence="7 8">
    <name type="scientific">Azorhizobium oxalatiphilum</name>
    <dbReference type="NCBI Taxonomy" id="980631"/>
    <lineage>
        <taxon>Bacteria</taxon>
        <taxon>Pseudomonadati</taxon>
        <taxon>Pseudomonadota</taxon>
        <taxon>Alphaproteobacteria</taxon>
        <taxon>Hyphomicrobiales</taxon>
        <taxon>Xanthobacteraceae</taxon>
        <taxon>Azorhizobium</taxon>
    </lineage>
</organism>
<proteinExistence type="predicted"/>
<keyword evidence="2" id="KW-1003">Cell membrane</keyword>
<dbReference type="GO" id="GO:0005886">
    <property type="term" value="C:plasma membrane"/>
    <property type="evidence" value="ECO:0007669"/>
    <property type="project" value="UniProtKB-SubCell"/>
</dbReference>
<keyword evidence="4 6" id="KW-1133">Transmembrane helix</keyword>
<dbReference type="InterPro" id="IPR001851">
    <property type="entry name" value="ABC_transp_permease"/>
</dbReference>
<accession>A0A917BP49</accession>
<dbReference type="Pfam" id="PF02653">
    <property type="entry name" value="BPD_transp_2"/>
    <property type="match status" value="1"/>
</dbReference>
<evidence type="ECO:0000256" key="1">
    <source>
        <dbReference type="ARBA" id="ARBA00004651"/>
    </source>
</evidence>
<comment type="caution">
    <text evidence="7">The sequence shown here is derived from an EMBL/GenBank/DDBJ whole genome shotgun (WGS) entry which is preliminary data.</text>
</comment>
<evidence type="ECO:0000313" key="7">
    <source>
        <dbReference type="EMBL" id="GGF51435.1"/>
    </source>
</evidence>
<dbReference type="GO" id="GO:0015658">
    <property type="term" value="F:branched-chain amino acid transmembrane transporter activity"/>
    <property type="evidence" value="ECO:0007669"/>
    <property type="project" value="InterPro"/>
</dbReference>
<feature type="transmembrane region" description="Helical" evidence="6">
    <location>
        <begin position="225"/>
        <end position="246"/>
    </location>
</feature>
<dbReference type="PANTHER" id="PTHR30482:SF20">
    <property type="entry name" value="HIGH-AFFINITY BRANCHED-CHAIN AMINO ACID TRANSPORT SYSTEM PERMEASE PROTEIN LIVM"/>
    <property type="match status" value="1"/>
</dbReference>
<dbReference type="EMBL" id="BMCT01000001">
    <property type="protein sequence ID" value="GGF51435.1"/>
    <property type="molecule type" value="Genomic_DNA"/>
</dbReference>
<reference evidence="7" key="2">
    <citation type="submission" date="2020-09" db="EMBL/GenBank/DDBJ databases">
        <authorList>
            <person name="Sun Q."/>
            <person name="Sedlacek I."/>
        </authorList>
    </citation>
    <scope>NUCLEOTIDE SEQUENCE</scope>
    <source>
        <strain evidence="7">CCM 7897</strain>
    </source>
</reference>
<reference evidence="7" key="1">
    <citation type="journal article" date="2014" name="Int. J. Syst. Evol. Microbiol.">
        <title>Complete genome sequence of Corynebacterium casei LMG S-19264T (=DSM 44701T), isolated from a smear-ripened cheese.</title>
        <authorList>
            <consortium name="US DOE Joint Genome Institute (JGI-PGF)"/>
            <person name="Walter F."/>
            <person name="Albersmeier A."/>
            <person name="Kalinowski J."/>
            <person name="Ruckert C."/>
        </authorList>
    </citation>
    <scope>NUCLEOTIDE SEQUENCE</scope>
    <source>
        <strain evidence="7">CCM 7897</strain>
    </source>
</reference>
<name>A0A917BP49_9HYPH</name>
<evidence type="ECO:0000256" key="3">
    <source>
        <dbReference type="ARBA" id="ARBA00022692"/>
    </source>
</evidence>
<keyword evidence="8" id="KW-1185">Reference proteome</keyword>
<sequence>MSELVHPKGAIRSPARPLPELRNLRTWASLLVVAVLAVLPALSGSFLLYSLSLCFANALAVLSVSVLVRYGGEVSIGHSFFVALGAYSVAILEKHFGLGLWISLPAALALGFVAGLLFAIPSRRMSGIYLAVASMALALCLPELLIHMERWTGGFEGLYISRDLVPGVSKAGQRYYLALAALVLVCLALAHFRGSRQGMALLLARAHPRAAEAFGITRSWARISIFALSATLASLSGAVLAFASSTVSPNSFTLWSGIFYLVGSVIGLQGTSLIAALIGGGVITLIPQYLASAGDYVPILYGAALLIVTLVANSGSGLRRFLPGKAA</sequence>
<comment type="subcellular location">
    <subcellularLocation>
        <location evidence="1">Cell membrane</location>
        <topology evidence="1">Multi-pass membrane protein</topology>
    </subcellularLocation>
</comment>
<dbReference type="AlphaFoldDB" id="A0A917BP49"/>
<feature type="transmembrane region" description="Helical" evidence="6">
    <location>
        <begin position="75"/>
        <end position="92"/>
    </location>
</feature>
<evidence type="ECO:0000256" key="6">
    <source>
        <dbReference type="SAM" id="Phobius"/>
    </source>
</evidence>
<evidence type="ECO:0008006" key="9">
    <source>
        <dbReference type="Google" id="ProtNLM"/>
    </source>
</evidence>
<dbReference type="InterPro" id="IPR043428">
    <property type="entry name" value="LivM-like"/>
</dbReference>
<dbReference type="CDD" id="cd06581">
    <property type="entry name" value="TM_PBP1_LivM_like"/>
    <property type="match status" value="1"/>
</dbReference>
<gene>
    <name evidence="7" type="ORF">GCM10007301_08600</name>
</gene>
<feature type="transmembrane region" description="Helical" evidence="6">
    <location>
        <begin position="296"/>
        <end position="315"/>
    </location>
</feature>
<keyword evidence="5 6" id="KW-0472">Membrane</keyword>
<feature type="transmembrane region" description="Helical" evidence="6">
    <location>
        <begin position="48"/>
        <end position="68"/>
    </location>
</feature>
<dbReference type="Proteomes" id="UP000606044">
    <property type="component" value="Unassembled WGS sequence"/>
</dbReference>
<feature type="transmembrane region" description="Helical" evidence="6">
    <location>
        <begin position="98"/>
        <end position="120"/>
    </location>
</feature>
<protein>
    <recommendedName>
        <fullName evidence="9">Branched-chain amino acid ABC transporter permease</fullName>
    </recommendedName>
</protein>
<feature type="transmembrane region" description="Helical" evidence="6">
    <location>
        <begin position="127"/>
        <end position="146"/>
    </location>
</feature>
<feature type="transmembrane region" description="Helical" evidence="6">
    <location>
        <begin position="175"/>
        <end position="192"/>
    </location>
</feature>
<keyword evidence="3 6" id="KW-0812">Transmembrane</keyword>
<feature type="transmembrane region" description="Helical" evidence="6">
    <location>
        <begin position="24"/>
        <end position="42"/>
    </location>
</feature>
<evidence type="ECO:0000256" key="2">
    <source>
        <dbReference type="ARBA" id="ARBA00022475"/>
    </source>
</evidence>
<evidence type="ECO:0000313" key="8">
    <source>
        <dbReference type="Proteomes" id="UP000606044"/>
    </source>
</evidence>
<dbReference type="PANTHER" id="PTHR30482">
    <property type="entry name" value="HIGH-AFFINITY BRANCHED-CHAIN AMINO ACID TRANSPORT SYSTEM PERMEASE"/>
    <property type="match status" value="1"/>
</dbReference>
<evidence type="ECO:0000256" key="4">
    <source>
        <dbReference type="ARBA" id="ARBA00022989"/>
    </source>
</evidence>
<evidence type="ECO:0000256" key="5">
    <source>
        <dbReference type="ARBA" id="ARBA00023136"/>
    </source>
</evidence>